<dbReference type="RefSeq" id="WP_048861980.1">
    <property type="nucleotide sequence ID" value="NZ_BANB01000446.1"/>
</dbReference>
<evidence type="ECO:0000259" key="8">
    <source>
        <dbReference type="PROSITE" id="PS50113"/>
    </source>
</evidence>
<dbReference type="Pfam" id="PF13426">
    <property type="entry name" value="PAS_9"/>
    <property type="match status" value="1"/>
</dbReference>
<dbReference type="Gene3D" id="3.30.450.20">
    <property type="entry name" value="PAS domain"/>
    <property type="match status" value="1"/>
</dbReference>
<dbReference type="InterPro" id="IPR004358">
    <property type="entry name" value="Sig_transdc_His_kin-like_C"/>
</dbReference>
<feature type="domain" description="PAC" evidence="8">
    <location>
        <begin position="91"/>
        <end position="145"/>
    </location>
</feature>
<feature type="modified residue" description="4-aspartylphosphate" evidence="4">
    <location>
        <position position="437"/>
    </location>
</feature>
<dbReference type="PROSITE" id="PS50112">
    <property type="entry name" value="PAS"/>
    <property type="match status" value="1"/>
</dbReference>
<keyword evidence="3 4" id="KW-0597">Phosphoprotein</keyword>
<dbReference type="PRINTS" id="PR00344">
    <property type="entry name" value="BCTRLSENSOR"/>
</dbReference>
<dbReference type="InterPro" id="IPR003661">
    <property type="entry name" value="HisK_dim/P_dom"/>
</dbReference>
<dbReference type="SUPFAM" id="SSF52172">
    <property type="entry name" value="CheY-like"/>
    <property type="match status" value="1"/>
</dbReference>
<evidence type="ECO:0000256" key="4">
    <source>
        <dbReference type="PROSITE-ProRule" id="PRU00169"/>
    </source>
</evidence>
<dbReference type="PROSITE" id="PS50110">
    <property type="entry name" value="RESPONSE_REGULATORY"/>
    <property type="match status" value="1"/>
</dbReference>
<proteinExistence type="predicted"/>
<name>A0A0D6P985_9PROT</name>
<keyword evidence="10" id="KW-1185">Reference proteome</keyword>
<dbReference type="Proteomes" id="UP000032680">
    <property type="component" value="Unassembled WGS sequence"/>
</dbReference>
<dbReference type="PANTHER" id="PTHR43065:SF42">
    <property type="entry name" value="TWO-COMPONENT SENSOR PPRA"/>
    <property type="match status" value="1"/>
</dbReference>
<feature type="domain" description="Histidine kinase" evidence="5">
    <location>
        <begin position="158"/>
        <end position="373"/>
    </location>
</feature>
<dbReference type="InterPro" id="IPR035965">
    <property type="entry name" value="PAS-like_dom_sf"/>
</dbReference>
<organism evidence="9 10">
    <name type="scientific">Acidisphaera rubrifaciens HS-AP3</name>
    <dbReference type="NCBI Taxonomy" id="1231350"/>
    <lineage>
        <taxon>Bacteria</taxon>
        <taxon>Pseudomonadati</taxon>
        <taxon>Pseudomonadota</taxon>
        <taxon>Alphaproteobacteria</taxon>
        <taxon>Acetobacterales</taxon>
        <taxon>Acetobacteraceae</taxon>
        <taxon>Acidisphaera</taxon>
    </lineage>
</organism>
<dbReference type="Pfam" id="PF02518">
    <property type="entry name" value="HATPase_c"/>
    <property type="match status" value="1"/>
</dbReference>
<comment type="catalytic activity">
    <reaction evidence="1">
        <text>ATP + protein L-histidine = ADP + protein N-phospho-L-histidine.</text>
        <dbReference type="EC" id="2.7.13.3"/>
    </reaction>
</comment>
<dbReference type="InterPro" id="IPR003594">
    <property type="entry name" value="HATPase_dom"/>
</dbReference>
<dbReference type="InterPro" id="IPR001610">
    <property type="entry name" value="PAC"/>
</dbReference>
<keyword evidence="9" id="KW-0418">Kinase</keyword>
<dbReference type="InterPro" id="IPR036097">
    <property type="entry name" value="HisK_dim/P_sf"/>
</dbReference>
<feature type="domain" description="Response regulatory" evidence="6">
    <location>
        <begin position="387"/>
        <end position="495"/>
    </location>
</feature>
<dbReference type="EMBL" id="BANB01000446">
    <property type="protein sequence ID" value="GAN77758.1"/>
    <property type="molecule type" value="Genomic_DNA"/>
</dbReference>
<dbReference type="Gene3D" id="1.10.287.130">
    <property type="match status" value="1"/>
</dbReference>
<feature type="domain" description="PAS" evidence="7">
    <location>
        <begin position="41"/>
        <end position="90"/>
    </location>
</feature>
<evidence type="ECO:0000259" key="5">
    <source>
        <dbReference type="PROSITE" id="PS50109"/>
    </source>
</evidence>
<dbReference type="InterPro" id="IPR005467">
    <property type="entry name" value="His_kinase_dom"/>
</dbReference>
<dbReference type="SMART" id="SM00086">
    <property type="entry name" value="PAC"/>
    <property type="match status" value="1"/>
</dbReference>
<dbReference type="InterPro" id="IPR000700">
    <property type="entry name" value="PAS-assoc_C"/>
</dbReference>
<dbReference type="InterPro" id="IPR001789">
    <property type="entry name" value="Sig_transdc_resp-reg_receiver"/>
</dbReference>
<dbReference type="PANTHER" id="PTHR43065">
    <property type="entry name" value="SENSOR HISTIDINE KINASE"/>
    <property type="match status" value="1"/>
</dbReference>
<dbReference type="PROSITE" id="PS50109">
    <property type="entry name" value="HIS_KIN"/>
    <property type="match status" value="1"/>
</dbReference>
<dbReference type="Pfam" id="PF00072">
    <property type="entry name" value="Response_reg"/>
    <property type="match status" value="1"/>
</dbReference>
<dbReference type="SMART" id="SM00091">
    <property type="entry name" value="PAS"/>
    <property type="match status" value="1"/>
</dbReference>
<evidence type="ECO:0000256" key="1">
    <source>
        <dbReference type="ARBA" id="ARBA00000085"/>
    </source>
</evidence>
<evidence type="ECO:0000259" key="7">
    <source>
        <dbReference type="PROSITE" id="PS50112"/>
    </source>
</evidence>
<dbReference type="Gene3D" id="3.40.50.2300">
    <property type="match status" value="1"/>
</dbReference>
<dbReference type="Pfam" id="PF00512">
    <property type="entry name" value="HisKA"/>
    <property type="match status" value="1"/>
</dbReference>
<reference evidence="9 10" key="1">
    <citation type="submission" date="2012-11" db="EMBL/GenBank/DDBJ databases">
        <title>Whole genome sequence of Acidisphaera rubrifaciens HS-AP3.</title>
        <authorList>
            <person name="Azuma Y."/>
            <person name="Higashiura N."/>
            <person name="Hirakawa H."/>
            <person name="Matsushita K."/>
        </authorList>
    </citation>
    <scope>NUCLEOTIDE SEQUENCE [LARGE SCALE GENOMIC DNA]</scope>
    <source>
        <strain evidence="9 10">HS-AP3</strain>
    </source>
</reference>
<dbReference type="SMART" id="SM00388">
    <property type="entry name" value="HisKA"/>
    <property type="match status" value="1"/>
</dbReference>
<dbReference type="SUPFAM" id="SSF55874">
    <property type="entry name" value="ATPase domain of HSP90 chaperone/DNA topoisomerase II/histidine kinase"/>
    <property type="match status" value="1"/>
</dbReference>
<dbReference type="SMART" id="SM00387">
    <property type="entry name" value="HATPase_c"/>
    <property type="match status" value="1"/>
</dbReference>
<dbReference type="EC" id="2.7.13.3" evidence="2"/>
<comment type="caution">
    <text evidence="9">The sequence shown here is derived from an EMBL/GenBank/DDBJ whole genome shotgun (WGS) entry which is preliminary data.</text>
</comment>
<evidence type="ECO:0000256" key="3">
    <source>
        <dbReference type="ARBA" id="ARBA00022553"/>
    </source>
</evidence>
<gene>
    <name evidence="9" type="ORF">Asru_0446_03</name>
</gene>
<dbReference type="InterPro" id="IPR036890">
    <property type="entry name" value="HATPase_C_sf"/>
</dbReference>
<dbReference type="InterPro" id="IPR011006">
    <property type="entry name" value="CheY-like_superfamily"/>
</dbReference>
<dbReference type="CDD" id="cd00130">
    <property type="entry name" value="PAS"/>
    <property type="match status" value="1"/>
</dbReference>
<dbReference type="PROSITE" id="PS50113">
    <property type="entry name" value="PAC"/>
    <property type="match status" value="1"/>
</dbReference>
<sequence length="511" mass="55086">MTARGPAQIGRPGFAGSSDIFFAAVALTRMPMLVTNPNLPDNPIAFANKAFCELTGYRPEEIVGRNCRFLQGPDTDRGTIGRVRDALARRTDIAVEVLNYRRDGSPFWNALFVSPVFDQDGALLYYFASQLDVTRRRDAELALAQAQRLEGLGSLAGGVAHEFNNLLTVIRGNLEPLLDGADGDDRVAKRLMRVQQAAERAASLTHAMITFARRSRLEDQRLDLPEMLDEMAPTLRQIAGPRIDLSIDTTQAGAAPYVMADAEQLRTALTNILLNAREAIGELGSVRIAVSERAVAGRPTDLVLTVTDDGRGMPPPVAARAIDPFFTTKPPGAGAGLGLSMVYGFMRQTGGRVDIESHEGQGTTVTLAFPAQCGAPDDVPRARGRETVLVVDDDIDLREQAATLLRDLGYDVMTAATPTAALSLLHQGVTIDLLLTDRIMPEMTGDTLREHARAKRPDLPVLISTGFPAQDDADGPVLSKPYALATLAARVRDALDANRPRRSPPVPPAEG</sequence>
<dbReference type="SUPFAM" id="SSF55785">
    <property type="entry name" value="PYP-like sensor domain (PAS domain)"/>
    <property type="match status" value="1"/>
</dbReference>
<dbReference type="InterPro" id="IPR000014">
    <property type="entry name" value="PAS"/>
</dbReference>
<dbReference type="AlphaFoldDB" id="A0A0D6P985"/>
<evidence type="ECO:0000313" key="10">
    <source>
        <dbReference type="Proteomes" id="UP000032680"/>
    </source>
</evidence>
<dbReference type="CDD" id="cd00082">
    <property type="entry name" value="HisKA"/>
    <property type="match status" value="1"/>
</dbReference>
<protein>
    <recommendedName>
        <fullName evidence="2">histidine kinase</fullName>
        <ecNumber evidence="2">2.7.13.3</ecNumber>
    </recommendedName>
</protein>
<dbReference type="NCBIfam" id="TIGR00229">
    <property type="entry name" value="sensory_box"/>
    <property type="match status" value="1"/>
</dbReference>
<evidence type="ECO:0000256" key="2">
    <source>
        <dbReference type="ARBA" id="ARBA00012438"/>
    </source>
</evidence>
<evidence type="ECO:0000313" key="9">
    <source>
        <dbReference type="EMBL" id="GAN77758.1"/>
    </source>
</evidence>
<dbReference type="SUPFAM" id="SSF47384">
    <property type="entry name" value="Homodimeric domain of signal transducing histidine kinase"/>
    <property type="match status" value="1"/>
</dbReference>
<dbReference type="Gene3D" id="3.30.565.10">
    <property type="entry name" value="Histidine kinase-like ATPase, C-terminal domain"/>
    <property type="match status" value="1"/>
</dbReference>
<accession>A0A0D6P985</accession>
<dbReference type="SMART" id="SM00448">
    <property type="entry name" value="REC"/>
    <property type="match status" value="1"/>
</dbReference>
<dbReference type="OrthoDB" id="7991996at2"/>
<dbReference type="GO" id="GO:0000155">
    <property type="term" value="F:phosphorelay sensor kinase activity"/>
    <property type="evidence" value="ECO:0007669"/>
    <property type="project" value="InterPro"/>
</dbReference>
<keyword evidence="9" id="KW-0808">Transferase</keyword>
<evidence type="ECO:0000259" key="6">
    <source>
        <dbReference type="PROSITE" id="PS50110"/>
    </source>
</evidence>